<gene>
    <name evidence="2" type="ORF">DCS_04837</name>
</gene>
<accession>A0A151GL39</accession>
<sequence>MAPLPAAQWRFGYPAAVVYPPAVVGLDAADRPRALPHITELNREPPFHAERLPATTHAILPISSPLRHKGHRGSKPPNRGRSSSPSLRSESTRCRRQPSWIQRMSQALRLPPGTASTIASSTAAGTPRHSGLVATEDGPSAALEASASPKREDVAPSVEECESPEEPILQLPAADLRGDAEDGDDIQSLQTNVATVHSDDFQMSDHPSNLLQQSGTTPLTKVGLSDEADQH</sequence>
<evidence type="ECO:0000313" key="2">
    <source>
        <dbReference type="EMBL" id="KYK57824.1"/>
    </source>
</evidence>
<organism evidence="2 3">
    <name type="scientific">Drechmeria coniospora</name>
    <name type="common">Nematophagous fungus</name>
    <name type="synonym">Meria coniospora</name>
    <dbReference type="NCBI Taxonomy" id="98403"/>
    <lineage>
        <taxon>Eukaryota</taxon>
        <taxon>Fungi</taxon>
        <taxon>Dikarya</taxon>
        <taxon>Ascomycota</taxon>
        <taxon>Pezizomycotina</taxon>
        <taxon>Sordariomycetes</taxon>
        <taxon>Hypocreomycetidae</taxon>
        <taxon>Hypocreales</taxon>
        <taxon>Ophiocordycipitaceae</taxon>
        <taxon>Drechmeria</taxon>
    </lineage>
</organism>
<feature type="compositionally biased region" description="Low complexity" evidence="1">
    <location>
        <begin position="75"/>
        <end position="89"/>
    </location>
</feature>
<dbReference type="AlphaFoldDB" id="A0A151GL39"/>
<dbReference type="EMBL" id="LAYC01000002">
    <property type="protein sequence ID" value="KYK57824.1"/>
    <property type="molecule type" value="Genomic_DNA"/>
</dbReference>
<protein>
    <submittedName>
        <fullName evidence="2">Uncharacterized protein</fullName>
    </submittedName>
</protein>
<feature type="compositionally biased region" description="Polar residues" evidence="1">
    <location>
        <begin position="205"/>
        <end position="219"/>
    </location>
</feature>
<feature type="region of interest" description="Disordered" evidence="1">
    <location>
        <begin position="112"/>
        <end position="231"/>
    </location>
</feature>
<keyword evidence="3" id="KW-1185">Reference proteome</keyword>
<comment type="caution">
    <text evidence="2">The sequence shown here is derived from an EMBL/GenBank/DDBJ whole genome shotgun (WGS) entry which is preliminary data.</text>
</comment>
<evidence type="ECO:0000256" key="1">
    <source>
        <dbReference type="SAM" id="MobiDB-lite"/>
    </source>
</evidence>
<reference evidence="2 3" key="1">
    <citation type="journal article" date="2016" name="Sci. Rep.">
        <title>Insights into Adaptations to a Near-Obligate Nematode Endoparasitic Lifestyle from the Finished Genome of Drechmeria coniospora.</title>
        <authorList>
            <person name="Zhang L."/>
            <person name="Zhou Z."/>
            <person name="Guo Q."/>
            <person name="Fokkens L."/>
            <person name="Miskei M."/>
            <person name="Pocsi I."/>
            <person name="Zhang W."/>
            <person name="Chen M."/>
            <person name="Wang L."/>
            <person name="Sun Y."/>
            <person name="Donzelli B.G."/>
            <person name="Gibson D.M."/>
            <person name="Nelson D.R."/>
            <person name="Luo J.G."/>
            <person name="Rep M."/>
            <person name="Liu H."/>
            <person name="Yang S."/>
            <person name="Wang J."/>
            <person name="Krasnoff S.B."/>
            <person name="Xu Y."/>
            <person name="Molnar I."/>
            <person name="Lin M."/>
        </authorList>
    </citation>
    <scope>NUCLEOTIDE SEQUENCE [LARGE SCALE GENOMIC DNA]</scope>
    <source>
        <strain evidence="2 3">ARSEF 6962</strain>
    </source>
</reference>
<dbReference type="RefSeq" id="XP_040657176.1">
    <property type="nucleotide sequence ID" value="XM_040802143.1"/>
</dbReference>
<dbReference type="InParanoid" id="A0A151GL39"/>
<feature type="compositionally biased region" description="Low complexity" evidence="1">
    <location>
        <begin position="112"/>
        <end position="127"/>
    </location>
</feature>
<feature type="region of interest" description="Disordered" evidence="1">
    <location>
        <begin position="59"/>
        <end position="99"/>
    </location>
</feature>
<dbReference type="GeneID" id="63717480"/>
<name>A0A151GL39_DRECN</name>
<evidence type="ECO:0000313" key="3">
    <source>
        <dbReference type="Proteomes" id="UP000076580"/>
    </source>
</evidence>
<dbReference type="Proteomes" id="UP000076580">
    <property type="component" value="Chromosome 02"/>
</dbReference>
<proteinExistence type="predicted"/>